<organism evidence="8 9">
    <name type="scientific">Funneliformis caledonium</name>
    <dbReference type="NCBI Taxonomy" id="1117310"/>
    <lineage>
        <taxon>Eukaryota</taxon>
        <taxon>Fungi</taxon>
        <taxon>Fungi incertae sedis</taxon>
        <taxon>Mucoromycota</taxon>
        <taxon>Glomeromycotina</taxon>
        <taxon>Glomeromycetes</taxon>
        <taxon>Glomerales</taxon>
        <taxon>Glomeraceae</taxon>
        <taxon>Funneliformis</taxon>
    </lineage>
</organism>
<dbReference type="PANTHER" id="PTHR46716">
    <property type="entry name" value="MITOGEN-ACTIVATED PROTEIN KINASE KINASE KINASE 7"/>
    <property type="match status" value="1"/>
</dbReference>
<evidence type="ECO:0000256" key="6">
    <source>
        <dbReference type="PROSITE-ProRule" id="PRU10141"/>
    </source>
</evidence>
<evidence type="ECO:0000256" key="1">
    <source>
        <dbReference type="ARBA" id="ARBA00022527"/>
    </source>
</evidence>
<dbReference type="InterPro" id="IPR000719">
    <property type="entry name" value="Prot_kinase_dom"/>
</dbReference>
<evidence type="ECO:0000313" key="8">
    <source>
        <dbReference type="EMBL" id="CAG8583847.1"/>
    </source>
</evidence>
<proteinExistence type="predicted"/>
<keyword evidence="5 6" id="KW-0067">ATP-binding</keyword>
<dbReference type="PROSITE" id="PS50011">
    <property type="entry name" value="PROTEIN_KINASE_DOM"/>
    <property type="match status" value="1"/>
</dbReference>
<sequence>MSKDNIMKDHTGWLEQAIVNGLIKLYEFSDLQNEKHIGRGSYGDVYRVIWKKRIFALKSFKNQEFIKEIVEELKLHWKVNNHENIIRLCGVTYCWKYEPFERPIIQKVVSSLEELISPNQNNTFIDNIYENEFNSNESKLSKVTKSYDSICN</sequence>
<dbReference type="Gene3D" id="3.30.200.20">
    <property type="entry name" value="Phosphorylase Kinase, domain 1"/>
    <property type="match status" value="1"/>
</dbReference>
<keyword evidence="2" id="KW-0808">Transferase</keyword>
<dbReference type="GO" id="GO:0007254">
    <property type="term" value="P:JNK cascade"/>
    <property type="evidence" value="ECO:0007669"/>
    <property type="project" value="TreeGrafter"/>
</dbReference>
<dbReference type="SUPFAM" id="SSF56112">
    <property type="entry name" value="Protein kinase-like (PK-like)"/>
    <property type="match status" value="1"/>
</dbReference>
<dbReference type="GO" id="GO:0005524">
    <property type="term" value="F:ATP binding"/>
    <property type="evidence" value="ECO:0007669"/>
    <property type="project" value="UniProtKB-UniRule"/>
</dbReference>
<feature type="binding site" evidence="6">
    <location>
        <position position="58"/>
    </location>
    <ligand>
        <name>ATP</name>
        <dbReference type="ChEBI" id="CHEBI:30616"/>
    </ligand>
</feature>
<keyword evidence="3 6" id="KW-0547">Nucleotide-binding</keyword>
<feature type="domain" description="Protein kinase" evidence="7">
    <location>
        <begin position="31"/>
        <end position="152"/>
    </location>
</feature>
<dbReference type="InterPro" id="IPR017441">
    <property type="entry name" value="Protein_kinase_ATP_BS"/>
</dbReference>
<dbReference type="Proteomes" id="UP000789570">
    <property type="component" value="Unassembled WGS sequence"/>
</dbReference>
<name>A0A9N9C231_9GLOM</name>
<dbReference type="PANTHER" id="PTHR46716:SF1">
    <property type="entry name" value="MITOGEN-ACTIVATED PROTEIN KINASE KINASE KINASE 7"/>
    <property type="match status" value="1"/>
</dbReference>
<dbReference type="GO" id="GO:0004709">
    <property type="term" value="F:MAP kinase kinase kinase activity"/>
    <property type="evidence" value="ECO:0007669"/>
    <property type="project" value="TreeGrafter"/>
</dbReference>
<evidence type="ECO:0000256" key="4">
    <source>
        <dbReference type="ARBA" id="ARBA00022777"/>
    </source>
</evidence>
<dbReference type="GO" id="GO:0006955">
    <property type="term" value="P:immune response"/>
    <property type="evidence" value="ECO:0007669"/>
    <property type="project" value="TreeGrafter"/>
</dbReference>
<dbReference type="Pfam" id="PF00069">
    <property type="entry name" value="Pkinase"/>
    <property type="match status" value="1"/>
</dbReference>
<keyword evidence="1" id="KW-0723">Serine/threonine-protein kinase</keyword>
<evidence type="ECO:0000256" key="3">
    <source>
        <dbReference type="ARBA" id="ARBA00022741"/>
    </source>
</evidence>
<dbReference type="EMBL" id="CAJVPQ010002108">
    <property type="protein sequence ID" value="CAG8583847.1"/>
    <property type="molecule type" value="Genomic_DNA"/>
</dbReference>
<keyword evidence="4" id="KW-0418">Kinase</keyword>
<gene>
    <name evidence="8" type="ORF">FCALED_LOCUS7739</name>
</gene>
<dbReference type="PROSITE" id="PS00107">
    <property type="entry name" value="PROTEIN_KINASE_ATP"/>
    <property type="match status" value="1"/>
</dbReference>
<accession>A0A9N9C231</accession>
<dbReference type="OrthoDB" id="2446353at2759"/>
<evidence type="ECO:0000256" key="5">
    <source>
        <dbReference type="ARBA" id="ARBA00022840"/>
    </source>
</evidence>
<dbReference type="InterPro" id="IPR011009">
    <property type="entry name" value="Kinase-like_dom_sf"/>
</dbReference>
<protein>
    <submittedName>
        <fullName evidence="8">8481_t:CDS:1</fullName>
    </submittedName>
</protein>
<evidence type="ECO:0000259" key="7">
    <source>
        <dbReference type="PROSITE" id="PS50011"/>
    </source>
</evidence>
<evidence type="ECO:0000313" key="9">
    <source>
        <dbReference type="Proteomes" id="UP000789570"/>
    </source>
</evidence>
<dbReference type="AlphaFoldDB" id="A0A9N9C231"/>
<evidence type="ECO:0000256" key="2">
    <source>
        <dbReference type="ARBA" id="ARBA00022679"/>
    </source>
</evidence>
<comment type="caution">
    <text evidence="8">The sequence shown here is derived from an EMBL/GenBank/DDBJ whole genome shotgun (WGS) entry which is preliminary data.</text>
</comment>
<reference evidence="8" key="1">
    <citation type="submission" date="2021-06" db="EMBL/GenBank/DDBJ databases">
        <authorList>
            <person name="Kallberg Y."/>
            <person name="Tangrot J."/>
            <person name="Rosling A."/>
        </authorList>
    </citation>
    <scope>NUCLEOTIDE SEQUENCE</scope>
    <source>
        <strain evidence="8">UK204</strain>
    </source>
</reference>
<keyword evidence="9" id="KW-1185">Reference proteome</keyword>